<dbReference type="InterPro" id="IPR018723">
    <property type="entry name" value="DUF2254_membrane"/>
</dbReference>
<feature type="transmembrane region" description="Helical" evidence="1">
    <location>
        <begin position="104"/>
        <end position="122"/>
    </location>
</feature>
<feature type="transmembrane region" description="Helical" evidence="1">
    <location>
        <begin position="57"/>
        <end position="83"/>
    </location>
</feature>
<organism evidence="2 3">
    <name type="scientific">Desulfobacter latus</name>
    <dbReference type="NCBI Taxonomy" id="2292"/>
    <lineage>
        <taxon>Bacteria</taxon>
        <taxon>Pseudomonadati</taxon>
        <taxon>Thermodesulfobacteriota</taxon>
        <taxon>Desulfobacteria</taxon>
        <taxon>Desulfobacterales</taxon>
        <taxon>Desulfobacteraceae</taxon>
        <taxon>Desulfobacter</taxon>
    </lineage>
</organism>
<feature type="transmembrane region" description="Helical" evidence="1">
    <location>
        <begin position="16"/>
        <end position="37"/>
    </location>
</feature>
<sequence>MFERLRFLYNRIGEKLWIKPLVTCVFSIMIVFLIKQVDYYEIDQFFPEVNKNSIEMLLSIIASSMLAIATFAVGSMVSAYNSASRTATPRSFPLIISDDESQNALSTFIGTFIFSVIALIVLKNEYYGKSARFMIFALTLIVLGVVIVTFVRWVDSIARLGRLSRIINKVEKATDDALQRKRLAPTLGGVPTGQLKPVGQVVYGNSIGYVQRIDMTGLQGTAERLQLQIMVDALPGTFVAPGRALAYVTTDSRSLSEKDTGQIAKMFLIGGDRTFDEDPQFGLVVLSEIAIRALSPAVNDPGTAIDVIGTLVRLFTHWSKTVEDDDSRDFKYDRVMVPEISLWDMFDDAFNAIARDGAGAIEVVVRLQKAFHALALIGDPKIREVAMFQARLALARAELSLDLPEDLDIARNAAKLVGTF</sequence>
<dbReference type="EMBL" id="JACADJ010000008">
    <property type="protein sequence ID" value="NWH04134.1"/>
    <property type="molecule type" value="Genomic_DNA"/>
</dbReference>
<accession>A0A850SRT0</accession>
<reference evidence="2 3" key="1">
    <citation type="submission" date="2020-06" db="EMBL/GenBank/DDBJ databases">
        <title>High-quality draft genome of sulfate reducer Desulfobacter latus type strain AcrS2 isolated from marine sediment.</title>
        <authorList>
            <person name="Hoppe M."/>
            <person name="Larsen C.K."/>
            <person name="Marshall I.P.G."/>
            <person name="Schramm A."/>
            <person name="Marietou A.G."/>
        </authorList>
    </citation>
    <scope>NUCLEOTIDE SEQUENCE [LARGE SCALE GENOMIC DNA]</scope>
    <source>
        <strain evidence="2 3">AcRS2</strain>
    </source>
</reference>
<name>A0A850SRT0_9BACT</name>
<feature type="transmembrane region" description="Helical" evidence="1">
    <location>
        <begin position="134"/>
        <end position="154"/>
    </location>
</feature>
<dbReference type="AlphaFoldDB" id="A0A850SRT0"/>
<dbReference type="RefSeq" id="WP_178365590.1">
    <property type="nucleotide sequence ID" value="NZ_JACADJ010000008.1"/>
</dbReference>
<evidence type="ECO:0000313" key="2">
    <source>
        <dbReference type="EMBL" id="NWH04134.1"/>
    </source>
</evidence>
<dbReference type="Proteomes" id="UP000553343">
    <property type="component" value="Unassembled WGS sequence"/>
</dbReference>
<evidence type="ECO:0000256" key="1">
    <source>
        <dbReference type="SAM" id="Phobius"/>
    </source>
</evidence>
<keyword evidence="3" id="KW-1185">Reference proteome</keyword>
<proteinExistence type="predicted"/>
<keyword evidence="1" id="KW-0472">Membrane</keyword>
<gene>
    <name evidence="2" type="ORF">HXW94_03865</name>
</gene>
<keyword evidence="1" id="KW-0812">Transmembrane</keyword>
<comment type="caution">
    <text evidence="2">The sequence shown here is derived from an EMBL/GenBank/DDBJ whole genome shotgun (WGS) entry which is preliminary data.</text>
</comment>
<protein>
    <submittedName>
        <fullName evidence="2">DUF2254 domain-containing protein</fullName>
    </submittedName>
</protein>
<dbReference type="Pfam" id="PF10011">
    <property type="entry name" value="DUF2254"/>
    <property type="match status" value="1"/>
</dbReference>
<evidence type="ECO:0000313" key="3">
    <source>
        <dbReference type="Proteomes" id="UP000553343"/>
    </source>
</evidence>
<keyword evidence="1" id="KW-1133">Transmembrane helix</keyword>